<dbReference type="AlphaFoldDB" id="A0A9D2KYU5"/>
<protein>
    <submittedName>
        <fullName evidence="1">DUF3284 domain-containing protein</fullName>
    </submittedName>
</protein>
<evidence type="ECO:0000313" key="2">
    <source>
        <dbReference type="Proteomes" id="UP000886856"/>
    </source>
</evidence>
<proteinExistence type="predicted"/>
<reference evidence="1" key="1">
    <citation type="journal article" date="2021" name="PeerJ">
        <title>Extensive microbial diversity within the chicken gut microbiome revealed by metagenomics and culture.</title>
        <authorList>
            <person name="Gilroy R."/>
            <person name="Ravi A."/>
            <person name="Getino M."/>
            <person name="Pursley I."/>
            <person name="Horton D.L."/>
            <person name="Alikhan N.F."/>
            <person name="Baker D."/>
            <person name="Gharbi K."/>
            <person name="Hall N."/>
            <person name="Watson M."/>
            <person name="Adriaenssens E.M."/>
            <person name="Foster-Nyarko E."/>
            <person name="Jarju S."/>
            <person name="Secka A."/>
            <person name="Antonio M."/>
            <person name="Oren A."/>
            <person name="Chaudhuri R.R."/>
            <person name="La Ragione R."/>
            <person name="Hildebrand F."/>
            <person name="Pallen M.J."/>
        </authorList>
    </citation>
    <scope>NUCLEOTIDE SEQUENCE</scope>
    <source>
        <strain evidence="1">CHK171-505</strain>
    </source>
</reference>
<accession>A0A9D2KYU5</accession>
<gene>
    <name evidence="1" type="ORF">H9948_08400</name>
</gene>
<dbReference type="InterPro" id="IPR021701">
    <property type="entry name" value="DUF3284"/>
</dbReference>
<evidence type="ECO:0000313" key="1">
    <source>
        <dbReference type="EMBL" id="HJA90795.1"/>
    </source>
</evidence>
<name>A0A9D2KYU5_9LACT</name>
<dbReference type="Pfam" id="PF11687">
    <property type="entry name" value="DUF3284"/>
    <property type="match status" value="1"/>
</dbReference>
<dbReference type="EMBL" id="DWYW01000193">
    <property type="protein sequence ID" value="HJA90795.1"/>
    <property type="molecule type" value="Genomic_DNA"/>
</dbReference>
<dbReference type="Proteomes" id="UP000886856">
    <property type="component" value="Unassembled WGS sequence"/>
</dbReference>
<reference evidence="1" key="2">
    <citation type="submission" date="2021-04" db="EMBL/GenBank/DDBJ databases">
        <authorList>
            <person name="Gilroy R."/>
        </authorList>
    </citation>
    <scope>NUCLEOTIDE SEQUENCE</scope>
    <source>
        <strain evidence="1">CHK171-505</strain>
    </source>
</reference>
<organism evidence="1 2">
    <name type="scientific">Candidatus Jeotgalibaca merdavium</name>
    <dbReference type="NCBI Taxonomy" id="2838627"/>
    <lineage>
        <taxon>Bacteria</taxon>
        <taxon>Bacillati</taxon>
        <taxon>Bacillota</taxon>
        <taxon>Bacilli</taxon>
        <taxon>Lactobacillales</taxon>
        <taxon>Carnobacteriaceae</taxon>
        <taxon>Jeotgalibaca</taxon>
    </lineage>
</organism>
<comment type="caution">
    <text evidence="1">The sequence shown here is derived from an EMBL/GenBank/DDBJ whole genome shotgun (WGS) entry which is preliminary data.</text>
</comment>
<sequence>MLKLDTLSYKYVIKADRTEFFNTLMALQLDYFKQNDPRIQQLDEGTSISCQLPTKVQKLDVQSQITVKKIASNQAFVLETLSSSGSIRQSFLFSQDKKGRDILTYSEENHYNQARSQYSFMLVGFLYQFFYNRQMAKRMERIDQIALSNS</sequence>